<evidence type="ECO:0000313" key="2">
    <source>
        <dbReference type="Proteomes" id="UP000315295"/>
    </source>
</evidence>
<keyword evidence="2" id="KW-1185">Reference proteome</keyword>
<accession>A0A540NE04</accession>
<dbReference type="Proteomes" id="UP000315295">
    <property type="component" value="Unassembled WGS sequence"/>
</dbReference>
<dbReference type="EMBL" id="VIEB01000064">
    <property type="protein sequence ID" value="TQE08833.1"/>
    <property type="molecule type" value="Genomic_DNA"/>
</dbReference>
<proteinExistence type="predicted"/>
<organism evidence="1 2">
    <name type="scientific">Malus baccata</name>
    <name type="common">Siberian crab apple</name>
    <name type="synonym">Pyrus baccata</name>
    <dbReference type="NCBI Taxonomy" id="106549"/>
    <lineage>
        <taxon>Eukaryota</taxon>
        <taxon>Viridiplantae</taxon>
        <taxon>Streptophyta</taxon>
        <taxon>Embryophyta</taxon>
        <taxon>Tracheophyta</taxon>
        <taxon>Spermatophyta</taxon>
        <taxon>Magnoliopsida</taxon>
        <taxon>eudicotyledons</taxon>
        <taxon>Gunneridae</taxon>
        <taxon>Pentapetalae</taxon>
        <taxon>rosids</taxon>
        <taxon>fabids</taxon>
        <taxon>Rosales</taxon>
        <taxon>Rosaceae</taxon>
        <taxon>Amygdaloideae</taxon>
        <taxon>Maleae</taxon>
        <taxon>Malus</taxon>
    </lineage>
</organism>
<evidence type="ECO:0000313" key="1">
    <source>
        <dbReference type="EMBL" id="TQE08833.1"/>
    </source>
</evidence>
<protein>
    <submittedName>
        <fullName evidence="1">Uncharacterized protein</fullName>
    </submittedName>
</protein>
<sequence>MRRVRFDDMKCFNSRAFVLTRILGESQYRWLPMMVRLIPRTSVSTGDSGATTRRHTSFR</sequence>
<reference evidence="1 2" key="1">
    <citation type="journal article" date="2019" name="G3 (Bethesda)">
        <title>Sequencing of a Wild Apple (Malus baccata) Genome Unravels the Differences Between Cultivated and Wild Apple Species Regarding Disease Resistance and Cold Tolerance.</title>
        <authorList>
            <person name="Chen X."/>
        </authorList>
    </citation>
    <scope>NUCLEOTIDE SEQUENCE [LARGE SCALE GENOMIC DNA]</scope>
    <source>
        <strain evidence="2">cv. Shandingzi</strain>
        <tissue evidence="1">Leaves</tissue>
    </source>
</reference>
<comment type="caution">
    <text evidence="1">The sequence shown here is derived from an EMBL/GenBank/DDBJ whole genome shotgun (WGS) entry which is preliminary data.</text>
</comment>
<dbReference type="AlphaFoldDB" id="A0A540NE04"/>
<gene>
    <name evidence="1" type="ORF">C1H46_005551</name>
</gene>
<name>A0A540NE04_MALBA</name>